<evidence type="ECO:0000259" key="1">
    <source>
        <dbReference type="Pfam" id="PF01408"/>
    </source>
</evidence>
<dbReference type="Proteomes" id="UP001143362">
    <property type="component" value="Unassembled WGS sequence"/>
</dbReference>
<evidence type="ECO:0000313" key="3">
    <source>
        <dbReference type="Proteomes" id="UP001143362"/>
    </source>
</evidence>
<organism evidence="2 3">
    <name type="scientific">Candidatus Litorirhabdus singularis</name>
    <dbReference type="NCBI Taxonomy" id="2518993"/>
    <lineage>
        <taxon>Bacteria</taxon>
        <taxon>Pseudomonadati</taxon>
        <taxon>Pseudomonadota</taxon>
        <taxon>Gammaproteobacteria</taxon>
        <taxon>Cellvibrionales</taxon>
        <taxon>Halieaceae</taxon>
        <taxon>Candidatus Litorirhabdus</taxon>
    </lineage>
</organism>
<dbReference type="PANTHER" id="PTHR43377">
    <property type="entry name" value="BILIVERDIN REDUCTASE A"/>
    <property type="match status" value="1"/>
</dbReference>
<proteinExistence type="predicted"/>
<dbReference type="EMBL" id="SHNN01000003">
    <property type="protein sequence ID" value="MCX2982120.1"/>
    <property type="molecule type" value="Genomic_DNA"/>
</dbReference>
<dbReference type="Gene3D" id="3.30.360.10">
    <property type="entry name" value="Dihydrodipicolinate Reductase, domain 2"/>
    <property type="match status" value="1"/>
</dbReference>
<keyword evidence="3" id="KW-1185">Reference proteome</keyword>
<evidence type="ECO:0000313" key="2">
    <source>
        <dbReference type="EMBL" id="MCX2982120.1"/>
    </source>
</evidence>
<dbReference type="InterPro" id="IPR000683">
    <property type="entry name" value="Gfo/Idh/MocA-like_OxRdtase_N"/>
</dbReference>
<dbReference type="Pfam" id="PF01408">
    <property type="entry name" value="GFO_IDH_MocA"/>
    <property type="match status" value="1"/>
</dbReference>
<dbReference type="InterPro" id="IPR051450">
    <property type="entry name" value="Gfo/Idh/MocA_Oxidoreductases"/>
</dbReference>
<comment type="caution">
    <text evidence="2">The sequence shown here is derived from an EMBL/GenBank/DDBJ whole genome shotgun (WGS) entry which is preliminary data.</text>
</comment>
<gene>
    <name evidence="2" type="ORF">EYC98_14760</name>
</gene>
<accession>A0ABT3TIG2</accession>
<reference evidence="2" key="1">
    <citation type="submission" date="2019-02" db="EMBL/GenBank/DDBJ databases">
        <authorList>
            <person name="Li S.-H."/>
        </authorList>
    </citation>
    <scope>NUCLEOTIDE SEQUENCE</scope>
    <source>
        <strain evidence="2">IMCC14734</strain>
    </source>
</reference>
<name>A0ABT3TIG2_9GAMM</name>
<dbReference type="RefSeq" id="WP_279246150.1">
    <property type="nucleotide sequence ID" value="NZ_SHNN01000003.1"/>
</dbReference>
<dbReference type="InterPro" id="IPR036291">
    <property type="entry name" value="NAD(P)-bd_dom_sf"/>
</dbReference>
<dbReference type="Gene3D" id="3.40.50.720">
    <property type="entry name" value="NAD(P)-binding Rossmann-like Domain"/>
    <property type="match status" value="1"/>
</dbReference>
<sequence>MVDRINLGIIGINEGNGHPFSFAAIINGFDPQGMKESGWDVIYNYLKIRDASEFGFHKVQVTHAWTQDPEQTKKLARASRIPNIVADVHDMLDEVDGVIIARDDYETHYPLAKAFLEKGKFVFIDKPLSLDTSELKFFKKYLENGKLMSCAGARYARELDEIRGNIDSFGELKLVRGTVVNSLEKYGIHMLDGIFSVTGFQAKSVSCFDAKHTSMMIRNKDDSLIFIDALGSAAKTLQFDFWSDTDRFHAETNDNFTMFRRLLADFVLMMRTGRPAIDPELVLNSMKVLIAANISRTEGREVEIDEIAI</sequence>
<dbReference type="SUPFAM" id="SSF51735">
    <property type="entry name" value="NAD(P)-binding Rossmann-fold domains"/>
    <property type="match status" value="1"/>
</dbReference>
<feature type="domain" description="Gfo/Idh/MocA-like oxidoreductase N-terminal" evidence="1">
    <location>
        <begin position="57"/>
        <end position="143"/>
    </location>
</feature>
<protein>
    <submittedName>
        <fullName evidence="2">Oxidoreductase</fullName>
    </submittedName>
</protein>
<dbReference type="PANTHER" id="PTHR43377:SF1">
    <property type="entry name" value="BILIVERDIN REDUCTASE A"/>
    <property type="match status" value="1"/>
</dbReference>